<dbReference type="InterPro" id="IPR003749">
    <property type="entry name" value="ThiS/MoaD-like"/>
</dbReference>
<dbReference type="AlphaFoldDB" id="A0A0W8F9J1"/>
<dbReference type="Gene3D" id="3.10.20.30">
    <property type="match status" value="1"/>
</dbReference>
<dbReference type="CDD" id="cd17040">
    <property type="entry name" value="Ubl_MoaD_like"/>
    <property type="match status" value="1"/>
</dbReference>
<dbReference type="InterPro" id="IPR016155">
    <property type="entry name" value="Mopterin_synth/thiamin_S_b"/>
</dbReference>
<dbReference type="InterPro" id="IPR010038">
    <property type="entry name" value="MoaD_arc-typ"/>
</dbReference>
<dbReference type="EMBL" id="LNQE01001433">
    <property type="protein sequence ID" value="KUG17583.1"/>
    <property type="molecule type" value="Genomic_DNA"/>
</dbReference>
<accession>A0A0W8F9J1</accession>
<dbReference type="PANTHER" id="PTHR38031:SF1">
    <property type="entry name" value="SULFUR CARRIER PROTEIN CYSO"/>
    <property type="match status" value="1"/>
</dbReference>
<gene>
    <name evidence="1" type="ORF">ASZ90_012755</name>
</gene>
<dbReference type="PANTHER" id="PTHR38031">
    <property type="entry name" value="SULFUR CARRIER PROTEIN SLR0821-RELATED"/>
    <property type="match status" value="1"/>
</dbReference>
<dbReference type="SUPFAM" id="SSF54285">
    <property type="entry name" value="MoaD/ThiS"/>
    <property type="match status" value="1"/>
</dbReference>
<comment type="caution">
    <text evidence="1">The sequence shown here is derived from an EMBL/GenBank/DDBJ whole genome shotgun (WGS) entry which is preliminary data.</text>
</comment>
<evidence type="ECO:0000313" key="1">
    <source>
        <dbReference type="EMBL" id="KUG17583.1"/>
    </source>
</evidence>
<organism evidence="1">
    <name type="scientific">hydrocarbon metagenome</name>
    <dbReference type="NCBI Taxonomy" id="938273"/>
    <lineage>
        <taxon>unclassified sequences</taxon>
        <taxon>metagenomes</taxon>
        <taxon>ecological metagenomes</taxon>
    </lineage>
</organism>
<sequence length="92" mass="9927">MLVKVRAFAQFREILGKEMDMNIPEGSTVLSLLRSIGASSPAFREQAFSGSGGPNDYILLMINRKRIDPLNDLSIPLNDGDELAILPPVAGG</sequence>
<reference evidence="1" key="1">
    <citation type="journal article" date="2015" name="Proc. Natl. Acad. Sci. U.S.A.">
        <title>Networks of energetic and metabolic interactions define dynamics in microbial communities.</title>
        <authorList>
            <person name="Embree M."/>
            <person name="Liu J.K."/>
            <person name="Al-Bassam M.M."/>
            <person name="Zengler K."/>
        </authorList>
    </citation>
    <scope>NUCLEOTIDE SEQUENCE</scope>
</reference>
<dbReference type="NCBIfam" id="TIGR01687">
    <property type="entry name" value="moaD_arch"/>
    <property type="match status" value="1"/>
</dbReference>
<dbReference type="Pfam" id="PF02597">
    <property type="entry name" value="ThiS"/>
    <property type="match status" value="1"/>
</dbReference>
<name>A0A0W8F9J1_9ZZZZ</name>
<dbReference type="InterPro" id="IPR012675">
    <property type="entry name" value="Beta-grasp_dom_sf"/>
</dbReference>
<protein>
    <submittedName>
        <fullName evidence="1">Molybdenum cofactor biosynthesis protein moad</fullName>
    </submittedName>
</protein>
<proteinExistence type="predicted"/>
<dbReference type="InterPro" id="IPR052045">
    <property type="entry name" value="Sulfur_Carrier/Prot_Modifier"/>
</dbReference>